<dbReference type="EMBL" id="AKKU01000001">
    <property type="protein sequence ID" value="EIW90351.1"/>
    <property type="molecule type" value="Genomic_DNA"/>
</dbReference>
<proteinExistence type="inferred from homology"/>
<dbReference type="STRING" id="1195246.AGRI_00730"/>
<evidence type="ECO:0000256" key="1">
    <source>
        <dbReference type="ARBA" id="ARBA00006739"/>
    </source>
</evidence>
<keyword evidence="4" id="KW-1133">Transmembrane helix</keyword>
<evidence type="ECO:0000256" key="2">
    <source>
        <dbReference type="ARBA" id="ARBA00022676"/>
    </source>
</evidence>
<keyword evidence="7" id="KW-1185">Reference proteome</keyword>
<dbReference type="Pfam" id="PF00535">
    <property type="entry name" value="Glycos_transf_2"/>
    <property type="match status" value="1"/>
</dbReference>
<dbReference type="InterPro" id="IPR001173">
    <property type="entry name" value="Glyco_trans_2-like"/>
</dbReference>
<feature type="transmembrane region" description="Helical" evidence="4">
    <location>
        <begin position="346"/>
        <end position="370"/>
    </location>
</feature>
<reference evidence="6 7" key="1">
    <citation type="journal article" date="2012" name="J. Bacteriol.">
        <title>Genome Sequence of Pectin-Degrading Alishewanella agri, Isolated from Landfill Soil.</title>
        <authorList>
            <person name="Kim J."/>
            <person name="Jung J."/>
            <person name="Sung J.S."/>
            <person name="Chun J."/>
            <person name="Park W."/>
        </authorList>
    </citation>
    <scope>NUCLEOTIDE SEQUENCE [LARGE SCALE GENOMIC DNA]</scope>
    <source>
        <strain evidence="6 7">BL06</strain>
    </source>
</reference>
<dbReference type="AlphaFoldDB" id="I8UAS3"/>
<dbReference type="PANTHER" id="PTHR43630">
    <property type="entry name" value="POLY-BETA-1,6-N-ACETYL-D-GLUCOSAMINE SYNTHASE"/>
    <property type="match status" value="1"/>
</dbReference>
<evidence type="ECO:0000259" key="5">
    <source>
        <dbReference type="Pfam" id="PF00535"/>
    </source>
</evidence>
<comment type="caution">
    <text evidence="6">The sequence shown here is derived from an EMBL/GenBank/DDBJ whole genome shotgun (WGS) entry which is preliminary data.</text>
</comment>
<feature type="domain" description="Glycosyltransferase 2-like" evidence="5">
    <location>
        <begin position="3"/>
        <end position="163"/>
    </location>
</feature>
<evidence type="ECO:0000256" key="3">
    <source>
        <dbReference type="ARBA" id="ARBA00022679"/>
    </source>
</evidence>
<evidence type="ECO:0000313" key="6">
    <source>
        <dbReference type="EMBL" id="EIW90351.1"/>
    </source>
</evidence>
<keyword evidence="4" id="KW-0812">Transmembrane</keyword>
<dbReference type="InterPro" id="IPR029044">
    <property type="entry name" value="Nucleotide-diphossugar_trans"/>
</dbReference>
<name>I8UAS3_9ALTE</name>
<dbReference type="PANTHER" id="PTHR43630:SF1">
    <property type="entry name" value="POLY-BETA-1,6-N-ACETYL-D-GLUCOSAMINE SYNTHASE"/>
    <property type="match status" value="1"/>
</dbReference>
<gene>
    <name evidence="6" type="ORF">AGRI_00730</name>
</gene>
<feature type="transmembrane region" description="Helical" evidence="4">
    <location>
        <begin position="306"/>
        <end position="326"/>
    </location>
</feature>
<dbReference type="PATRIC" id="fig|1195246.3.peg.148"/>
<feature type="transmembrane region" description="Helical" evidence="4">
    <location>
        <begin position="272"/>
        <end position="294"/>
    </location>
</feature>
<dbReference type="SUPFAM" id="SSF53448">
    <property type="entry name" value="Nucleotide-diphospho-sugar transferases"/>
    <property type="match status" value="1"/>
</dbReference>
<dbReference type="eggNOG" id="COG1215">
    <property type="taxonomic scope" value="Bacteria"/>
</dbReference>
<evidence type="ECO:0000313" key="7">
    <source>
        <dbReference type="Proteomes" id="UP000035062"/>
    </source>
</evidence>
<dbReference type="GO" id="GO:0016757">
    <property type="term" value="F:glycosyltransferase activity"/>
    <property type="evidence" value="ECO:0007669"/>
    <property type="project" value="UniProtKB-KW"/>
</dbReference>
<keyword evidence="4" id="KW-0472">Membrane</keyword>
<sequence length="373" mass="41898">MTLIISCYNEAKILRQKLHNSLELDYPVEKLFVVVVSDGSDDGSDDIAREFIGLQVRLVRQEGRLGKTMGLNLALKDLDTDIVVFSDANAMYERQAIRNLVKHFADPEVGYVVGAALYTDGKNNAAAANEDLYWHYEMTIKKWESQLHSVVGGDGAIYAIRRELWEPLQQRDINDFVNPLQLVAKGYRGVFEPEARCFEETAGNFSKEAKRKERIVNRSLRGLFRVKAVMNPLRSGIFSYMVISHKLLRWLIPLFAVLTFPGALVLASQSVLLGQILMLGALLLLIPSFIGYLGQNYPRLPWVFSFPYYFVSVNFYALMGIISALMGRTQITWNSSRPHTAELNKISGISLTGGLSYLVLIVCGAAALCWPYV</sequence>
<organism evidence="6 7">
    <name type="scientific">Alishewanella agri BL06</name>
    <dbReference type="NCBI Taxonomy" id="1195246"/>
    <lineage>
        <taxon>Bacteria</taxon>
        <taxon>Pseudomonadati</taxon>
        <taxon>Pseudomonadota</taxon>
        <taxon>Gammaproteobacteria</taxon>
        <taxon>Alteromonadales</taxon>
        <taxon>Alteromonadaceae</taxon>
        <taxon>Alishewanella</taxon>
    </lineage>
</organism>
<comment type="similarity">
    <text evidence="1">Belongs to the glycosyltransferase 2 family.</text>
</comment>
<dbReference type="CDD" id="cd06439">
    <property type="entry name" value="CESA_like_1"/>
    <property type="match status" value="1"/>
</dbReference>
<dbReference type="Gene3D" id="3.90.550.10">
    <property type="entry name" value="Spore Coat Polysaccharide Biosynthesis Protein SpsA, Chain A"/>
    <property type="match status" value="1"/>
</dbReference>
<protein>
    <submittedName>
        <fullName evidence="6">Family 2 glycosyl transferase</fullName>
    </submittedName>
</protein>
<dbReference type="Proteomes" id="UP000035062">
    <property type="component" value="Unassembled WGS sequence"/>
</dbReference>
<feature type="transmembrane region" description="Helical" evidence="4">
    <location>
        <begin position="247"/>
        <end position="266"/>
    </location>
</feature>
<keyword evidence="3 6" id="KW-0808">Transferase</keyword>
<evidence type="ECO:0000256" key="4">
    <source>
        <dbReference type="SAM" id="Phobius"/>
    </source>
</evidence>
<keyword evidence="2" id="KW-0328">Glycosyltransferase</keyword>
<accession>I8UAS3</accession>